<dbReference type="OrthoDB" id="3184250at2759"/>
<dbReference type="Gene3D" id="2.170.210.10">
    <property type="entry name" value="DNA double-strand break repair and VJ recombination XRCC4, N-terminal"/>
    <property type="match status" value="1"/>
</dbReference>
<gene>
    <name evidence="7" type="ORF">EW146_g9583</name>
</gene>
<dbReference type="InterPro" id="IPR015381">
    <property type="entry name" value="XLF-like_N"/>
</dbReference>
<keyword evidence="2" id="KW-0227">DNA damage</keyword>
<proteinExistence type="predicted"/>
<accession>A0A4S4L594</accession>
<feature type="region of interest" description="Disordered" evidence="5">
    <location>
        <begin position="230"/>
        <end position="449"/>
    </location>
</feature>
<comment type="caution">
    <text evidence="7">The sequence shown here is derived from an EMBL/GenBank/DDBJ whole genome shotgun (WGS) entry which is preliminary data.</text>
</comment>
<feature type="compositionally biased region" description="Gly residues" evidence="5">
    <location>
        <begin position="440"/>
        <end position="449"/>
    </location>
</feature>
<name>A0A4S4L594_9AGAM</name>
<comment type="subcellular location">
    <subcellularLocation>
        <location evidence="1">Nucleus</location>
    </subcellularLocation>
</comment>
<feature type="compositionally biased region" description="Low complexity" evidence="5">
    <location>
        <begin position="405"/>
        <end position="416"/>
    </location>
</feature>
<evidence type="ECO:0000256" key="2">
    <source>
        <dbReference type="ARBA" id="ARBA00022763"/>
    </source>
</evidence>
<organism evidence="7 8">
    <name type="scientific">Bondarzewia mesenterica</name>
    <dbReference type="NCBI Taxonomy" id="1095465"/>
    <lineage>
        <taxon>Eukaryota</taxon>
        <taxon>Fungi</taxon>
        <taxon>Dikarya</taxon>
        <taxon>Basidiomycota</taxon>
        <taxon>Agaricomycotina</taxon>
        <taxon>Agaricomycetes</taxon>
        <taxon>Russulales</taxon>
        <taxon>Bondarzewiaceae</taxon>
        <taxon>Bondarzewia</taxon>
    </lineage>
</organism>
<dbReference type="InterPro" id="IPR038051">
    <property type="entry name" value="XRCC4-like_N_sf"/>
</dbReference>
<reference evidence="7 8" key="1">
    <citation type="submission" date="2019-02" db="EMBL/GenBank/DDBJ databases">
        <title>Genome sequencing of the rare red list fungi Bondarzewia mesenterica.</title>
        <authorList>
            <person name="Buettner E."/>
            <person name="Kellner H."/>
        </authorList>
    </citation>
    <scope>NUCLEOTIDE SEQUENCE [LARGE SCALE GENOMIC DNA]</scope>
    <source>
        <strain evidence="7 8">DSM 108281</strain>
    </source>
</reference>
<dbReference type="EMBL" id="SGPL01000868">
    <property type="protein sequence ID" value="THH06544.1"/>
    <property type="molecule type" value="Genomic_DNA"/>
</dbReference>
<dbReference type="Pfam" id="PF09302">
    <property type="entry name" value="XLF"/>
    <property type="match status" value="1"/>
</dbReference>
<feature type="compositionally biased region" description="Basic and acidic residues" evidence="5">
    <location>
        <begin position="290"/>
        <end position="299"/>
    </location>
</feature>
<keyword evidence="3" id="KW-0234">DNA repair</keyword>
<dbReference type="CDD" id="cd22285">
    <property type="entry name" value="HD_XLF_N"/>
    <property type="match status" value="1"/>
</dbReference>
<keyword evidence="8" id="KW-1185">Reference proteome</keyword>
<evidence type="ECO:0000259" key="6">
    <source>
        <dbReference type="Pfam" id="PF09302"/>
    </source>
</evidence>
<evidence type="ECO:0000256" key="3">
    <source>
        <dbReference type="ARBA" id="ARBA00023204"/>
    </source>
</evidence>
<dbReference type="AlphaFoldDB" id="A0A4S4L594"/>
<feature type="compositionally biased region" description="Low complexity" evidence="5">
    <location>
        <begin position="303"/>
        <end position="328"/>
    </location>
</feature>
<evidence type="ECO:0000313" key="8">
    <source>
        <dbReference type="Proteomes" id="UP000310158"/>
    </source>
</evidence>
<dbReference type="GO" id="GO:0006303">
    <property type="term" value="P:double-strand break repair via nonhomologous end joining"/>
    <property type="evidence" value="ECO:0007669"/>
    <property type="project" value="UniProtKB-ARBA"/>
</dbReference>
<dbReference type="Proteomes" id="UP000310158">
    <property type="component" value="Unassembled WGS sequence"/>
</dbReference>
<sequence length="449" mass="48564">MEYFSEEHSKLLLSKEWLVKVDNEKSVPYLMKFYASPADLSCSIMITDTKIVWAEVLSSKQVSRRWHNCNESPTSAYSIYDAEQEQEWTEKIIVLLSDAHTLGGINELSFGVVESRYSDFAFELHSDEVKWRWETFLLGPTVSAEILSKHLILPLISTVHLAFTSADSVGELSESNLEKAVDKVGRTARRTLDTHLRNAIGRPRVATTLRRISALFDFSASLPAVLSDVENPDLKAPSPPLGLRLPISPARRPSETPPRVHGQGESAGQPETKGQEPSPPINPVIVGGGEEYKGQERIPKQNTQTQSSSSQTRSQSQLQTQSQRQRQQQGDEGSVTDSETEDDESPAPAPTPSLEGRSAGSTDKAKAEAHSPSPNSPPVHASPPASMRPSGSPAERGATRGNAASKTSKPLSSDSDSPPRPKKKVKGAPPVEDAAQGSLSIGGGASDAY</sequence>
<evidence type="ECO:0000313" key="7">
    <source>
        <dbReference type="EMBL" id="THH06544.1"/>
    </source>
</evidence>
<evidence type="ECO:0000256" key="1">
    <source>
        <dbReference type="ARBA" id="ARBA00004123"/>
    </source>
</evidence>
<keyword evidence="4" id="KW-0539">Nucleus</keyword>
<dbReference type="GO" id="GO:0005634">
    <property type="term" value="C:nucleus"/>
    <property type="evidence" value="ECO:0007669"/>
    <property type="project" value="UniProtKB-SubCell"/>
</dbReference>
<evidence type="ECO:0000256" key="5">
    <source>
        <dbReference type="SAM" id="MobiDB-lite"/>
    </source>
</evidence>
<feature type="domain" description="XLF-like N-terminal" evidence="6">
    <location>
        <begin position="17"/>
        <end position="133"/>
    </location>
</feature>
<evidence type="ECO:0000256" key="4">
    <source>
        <dbReference type="ARBA" id="ARBA00023242"/>
    </source>
</evidence>
<protein>
    <recommendedName>
        <fullName evidence="6">XLF-like N-terminal domain-containing protein</fullName>
    </recommendedName>
</protein>